<gene>
    <name evidence="6" type="ORF">PSM7751_02803</name>
</gene>
<dbReference type="Proteomes" id="UP000193963">
    <property type="component" value="Unassembled WGS sequence"/>
</dbReference>
<keyword evidence="6" id="KW-0282">Flagellum</keyword>
<dbReference type="RefSeq" id="WP_100148545.1">
    <property type="nucleotide sequence ID" value="NZ_FWFN01000005.1"/>
</dbReference>
<dbReference type="Gene3D" id="3.90.1210.10">
    <property type="entry name" value="Antifreeze-like/N-acetylneuraminic acid synthase C-terminal domain"/>
    <property type="match status" value="1"/>
</dbReference>
<dbReference type="PANTHER" id="PTHR36307:SF1">
    <property type="entry name" value="FLAGELLA BASAL BODY P-RING FORMATION PROTEIN FLGA"/>
    <property type="match status" value="1"/>
</dbReference>
<dbReference type="SMART" id="SM00858">
    <property type="entry name" value="SAF"/>
    <property type="match status" value="1"/>
</dbReference>
<comment type="function">
    <text evidence="4">Involved in the assembly process of the P-ring formation. It may associate with FlgF on the rod constituting a structure essential for the P-ring assembly or may act as a modulator protein for the P-ring assembly.</text>
</comment>
<keyword evidence="4" id="KW-1005">Bacterial flagellum biogenesis</keyword>
<evidence type="ECO:0000256" key="1">
    <source>
        <dbReference type="ARBA" id="ARBA00004418"/>
    </source>
</evidence>
<evidence type="ECO:0000256" key="2">
    <source>
        <dbReference type="ARBA" id="ARBA00022729"/>
    </source>
</evidence>
<reference evidence="6 7" key="1">
    <citation type="submission" date="2017-03" db="EMBL/GenBank/DDBJ databases">
        <authorList>
            <person name="Afonso C.L."/>
            <person name="Miller P.J."/>
            <person name="Scott M.A."/>
            <person name="Spackman E."/>
            <person name="Goraichik I."/>
            <person name="Dimitrov K.M."/>
            <person name="Suarez D.L."/>
            <person name="Swayne D.E."/>
        </authorList>
    </citation>
    <scope>NUCLEOTIDE SEQUENCE [LARGE SCALE GENOMIC DNA]</scope>
    <source>
        <strain evidence="6 7">CECT 7751</strain>
    </source>
</reference>
<keyword evidence="7" id="KW-1185">Reference proteome</keyword>
<comment type="subcellular location">
    <subcellularLocation>
        <location evidence="1 4">Periplasm</location>
    </subcellularLocation>
</comment>
<keyword evidence="6" id="KW-0969">Cilium</keyword>
<name>A0A1X6ZMY6_9RHOB</name>
<dbReference type="GO" id="GO:0042597">
    <property type="term" value="C:periplasmic space"/>
    <property type="evidence" value="ECO:0007669"/>
    <property type="project" value="UniProtKB-SubCell"/>
</dbReference>
<evidence type="ECO:0000313" key="7">
    <source>
        <dbReference type="Proteomes" id="UP000193963"/>
    </source>
</evidence>
<evidence type="ECO:0000256" key="3">
    <source>
        <dbReference type="ARBA" id="ARBA00022764"/>
    </source>
</evidence>
<keyword evidence="6" id="KW-0966">Cell projection</keyword>
<evidence type="ECO:0000259" key="5">
    <source>
        <dbReference type="SMART" id="SM00858"/>
    </source>
</evidence>
<dbReference type="InterPro" id="IPR017585">
    <property type="entry name" value="SAF_FlgA"/>
</dbReference>
<dbReference type="AlphaFoldDB" id="A0A1X6ZMY6"/>
<dbReference type="InterPro" id="IPR039246">
    <property type="entry name" value="Flagellar_FlgA"/>
</dbReference>
<dbReference type="Pfam" id="PF13144">
    <property type="entry name" value="ChapFlgA"/>
    <property type="match status" value="1"/>
</dbReference>
<dbReference type="OrthoDB" id="7619725at2"/>
<dbReference type="GO" id="GO:0044780">
    <property type="term" value="P:bacterial-type flagellum assembly"/>
    <property type="evidence" value="ECO:0007669"/>
    <property type="project" value="InterPro"/>
</dbReference>
<dbReference type="InterPro" id="IPR013974">
    <property type="entry name" value="SAF"/>
</dbReference>
<evidence type="ECO:0000256" key="4">
    <source>
        <dbReference type="RuleBase" id="RU362063"/>
    </source>
</evidence>
<dbReference type="PANTHER" id="PTHR36307">
    <property type="entry name" value="FLAGELLA BASAL BODY P-RING FORMATION PROTEIN FLGA"/>
    <property type="match status" value="1"/>
</dbReference>
<feature type="domain" description="SAF" evidence="5">
    <location>
        <begin position="24"/>
        <end position="82"/>
    </location>
</feature>
<comment type="similarity">
    <text evidence="4">Belongs to the FlgA family.</text>
</comment>
<protein>
    <recommendedName>
        <fullName evidence="4">Flagella basal body P-ring formation protein FlgA</fullName>
    </recommendedName>
</protein>
<dbReference type="CDD" id="cd11614">
    <property type="entry name" value="SAF_CpaB_FlgA_like"/>
    <property type="match status" value="1"/>
</dbReference>
<evidence type="ECO:0000313" key="6">
    <source>
        <dbReference type="EMBL" id="SLN56489.1"/>
    </source>
</evidence>
<accession>A0A1X6ZMY6</accession>
<dbReference type="NCBIfam" id="TIGR03170">
    <property type="entry name" value="flgA_cterm"/>
    <property type="match status" value="1"/>
</dbReference>
<feature type="chain" id="PRO_5011817671" description="Flagella basal body P-ring formation protein FlgA" evidence="4">
    <location>
        <begin position="25"/>
        <end position="144"/>
    </location>
</feature>
<keyword evidence="2 4" id="KW-0732">Signal</keyword>
<sequence>MTGSPRILAGLCLALCLTGTAVRAETLVAARNLRPQTVLTPLDIALRDIQVPGALTSADGVVGMETRVTIYAGRPILPGNLGPPALVERNGIVSLTYDRDGLLITAEGRALGRGGAGETIRVMNLSSRQTISGRIQPDGSVKVQ</sequence>
<organism evidence="6 7">
    <name type="scientific">Pseudooceanicola marinus</name>
    <dbReference type="NCBI Taxonomy" id="396013"/>
    <lineage>
        <taxon>Bacteria</taxon>
        <taxon>Pseudomonadati</taxon>
        <taxon>Pseudomonadota</taxon>
        <taxon>Alphaproteobacteria</taxon>
        <taxon>Rhodobacterales</taxon>
        <taxon>Paracoccaceae</taxon>
        <taxon>Pseudooceanicola</taxon>
    </lineage>
</organism>
<keyword evidence="3 4" id="KW-0574">Periplasm</keyword>
<dbReference type="Gene3D" id="2.30.30.760">
    <property type="match status" value="1"/>
</dbReference>
<proteinExistence type="inferred from homology"/>
<feature type="signal peptide" evidence="4">
    <location>
        <begin position="1"/>
        <end position="24"/>
    </location>
</feature>
<dbReference type="EMBL" id="FWFN01000005">
    <property type="protein sequence ID" value="SLN56489.1"/>
    <property type="molecule type" value="Genomic_DNA"/>
</dbReference>